<organism evidence="7 8">
    <name type="scientific">Candidatus Uhrbacteria bacterium GW2011_GWC1_41_20</name>
    <dbReference type="NCBI Taxonomy" id="1618983"/>
    <lineage>
        <taxon>Bacteria</taxon>
        <taxon>Candidatus Uhriibacteriota</taxon>
    </lineage>
</organism>
<feature type="transmembrane region" description="Helical" evidence="6">
    <location>
        <begin position="81"/>
        <end position="106"/>
    </location>
</feature>
<evidence type="ECO:0000313" key="8">
    <source>
        <dbReference type="Proteomes" id="UP000033930"/>
    </source>
</evidence>
<accession>A0A0G0VHL9</accession>
<evidence type="ECO:0000256" key="4">
    <source>
        <dbReference type="ARBA" id="ARBA00022837"/>
    </source>
</evidence>
<dbReference type="PANTHER" id="PTHR37467">
    <property type="entry name" value="EXPORTED CALCIUM-BINDING GLYCOPROTEIN-RELATED"/>
    <property type="match status" value="1"/>
</dbReference>
<dbReference type="Pfam" id="PF18884">
    <property type="entry name" value="TSP3_bac"/>
    <property type="match status" value="3"/>
</dbReference>
<keyword evidence="2" id="KW-0964">Secreted</keyword>
<evidence type="ECO:0000313" key="7">
    <source>
        <dbReference type="EMBL" id="KKR99116.1"/>
    </source>
</evidence>
<comment type="subcellular location">
    <subcellularLocation>
        <location evidence="1">Secreted</location>
    </subcellularLocation>
</comment>
<evidence type="ECO:0000256" key="1">
    <source>
        <dbReference type="ARBA" id="ARBA00004613"/>
    </source>
</evidence>
<evidence type="ECO:0000256" key="6">
    <source>
        <dbReference type="SAM" id="Phobius"/>
    </source>
</evidence>
<dbReference type="AlphaFoldDB" id="A0A0G0VHL9"/>
<sequence length="228" mass="23619">MFDDQMPKQDPQPQAGVEDIFDDAPGVPGNLPVGQVTPAPASEIPAPALTPTPVATPTPQMSPQPAPVAPTQSTSPSSSSFFGVIKVVAIVLIALGIIGSAGYIAFRMMTQTPGAVDDTGMINPNPDNIVIDDEEVPVVEPVEEPVDVVSDDLDTDGDGLTDAQEAIAGTDLENVDTDADGLGDREEVQVYGTDPFSADTDGDSFLDGQEVAAGYNPNGEGKLFELPK</sequence>
<evidence type="ECO:0008006" key="9">
    <source>
        <dbReference type="Google" id="ProtNLM"/>
    </source>
</evidence>
<gene>
    <name evidence="7" type="ORF">UU50_C0010G0011</name>
</gene>
<keyword evidence="6" id="KW-0812">Transmembrane</keyword>
<dbReference type="EMBL" id="LCAW01000010">
    <property type="protein sequence ID" value="KKR99116.1"/>
    <property type="molecule type" value="Genomic_DNA"/>
</dbReference>
<keyword evidence="6" id="KW-0472">Membrane</keyword>
<comment type="caution">
    <text evidence="7">The sequence shown here is derived from an EMBL/GenBank/DDBJ whole genome shotgun (WGS) entry which is preliminary data.</text>
</comment>
<proteinExistence type="predicted"/>
<dbReference type="Proteomes" id="UP000033930">
    <property type="component" value="Unassembled WGS sequence"/>
</dbReference>
<evidence type="ECO:0000256" key="5">
    <source>
        <dbReference type="SAM" id="MobiDB-lite"/>
    </source>
</evidence>
<dbReference type="InterPro" id="IPR059100">
    <property type="entry name" value="TSP3_bac"/>
</dbReference>
<reference evidence="7 8" key="1">
    <citation type="journal article" date="2015" name="Nature">
        <title>rRNA introns, odd ribosomes, and small enigmatic genomes across a large radiation of phyla.</title>
        <authorList>
            <person name="Brown C.T."/>
            <person name="Hug L.A."/>
            <person name="Thomas B.C."/>
            <person name="Sharon I."/>
            <person name="Castelle C.J."/>
            <person name="Singh A."/>
            <person name="Wilkins M.J."/>
            <person name="Williams K.H."/>
            <person name="Banfield J.F."/>
        </authorList>
    </citation>
    <scope>NUCLEOTIDE SEQUENCE [LARGE SCALE GENOMIC DNA]</scope>
</reference>
<protein>
    <recommendedName>
        <fullName evidence="9">S-layer domain-containing protein</fullName>
    </recommendedName>
</protein>
<name>A0A0G0VHL9_9BACT</name>
<keyword evidence="3" id="KW-0732">Signal</keyword>
<feature type="region of interest" description="Disordered" evidence="5">
    <location>
        <begin position="1"/>
        <end position="76"/>
    </location>
</feature>
<dbReference type="PANTHER" id="PTHR37467:SF1">
    <property type="entry name" value="EXPORTED CALCIUM-BINDING GLYCOPROTEIN"/>
    <property type="match status" value="1"/>
</dbReference>
<evidence type="ECO:0000256" key="3">
    <source>
        <dbReference type="ARBA" id="ARBA00022729"/>
    </source>
</evidence>
<feature type="compositionally biased region" description="Pro residues" evidence="5">
    <location>
        <begin position="48"/>
        <end position="68"/>
    </location>
</feature>
<evidence type="ECO:0000256" key="2">
    <source>
        <dbReference type="ARBA" id="ARBA00022525"/>
    </source>
</evidence>
<keyword evidence="4" id="KW-0106">Calcium</keyword>
<keyword evidence="6" id="KW-1133">Transmembrane helix</keyword>
<dbReference type="InterPro" id="IPR053180">
    <property type="entry name" value="Ca-binding_acidic-repeat"/>
</dbReference>